<feature type="region of interest" description="Disordered" evidence="1">
    <location>
        <begin position="25"/>
        <end position="49"/>
    </location>
</feature>
<keyword evidence="2" id="KW-0472">Membrane</keyword>
<feature type="compositionally biased region" description="Basic and acidic residues" evidence="1">
    <location>
        <begin position="40"/>
        <end position="49"/>
    </location>
</feature>
<proteinExistence type="predicted"/>
<dbReference type="AlphaFoldDB" id="A0A9Q5X7U2"/>
<evidence type="ECO:0000313" key="3">
    <source>
        <dbReference type="EMBL" id="OUO04824.1"/>
    </source>
</evidence>
<dbReference type="RefSeq" id="WP_087375475.1">
    <property type="nucleotide sequence ID" value="NZ_CANUAN010000025.1"/>
</dbReference>
<keyword evidence="2" id="KW-0812">Transmembrane</keyword>
<feature type="region of interest" description="Disordered" evidence="1">
    <location>
        <begin position="63"/>
        <end position="99"/>
    </location>
</feature>
<name>A0A9Q5X7U2_9BACT</name>
<evidence type="ECO:0000256" key="2">
    <source>
        <dbReference type="SAM" id="Phobius"/>
    </source>
</evidence>
<sequence length="146" mass="16487">MEGENIGDWLYILFLAIAGISSMFSSKKKKKQPKQILGQPDREIVAEEESVPDKGFWEVLEEMQNPKTTKQPVAAPKPKREQKKQQSVAPNPFLTAEKTAGRQSFAGNRLVVPPAKEESPLTDIEFDNAAELRKAVIYTEILNRKY</sequence>
<gene>
    <name evidence="3" type="ORF">B5F96_10545</name>
</gene>
<evidence type="ECO:0000313" key="4">
    <source>
        <dbReference type="Proteomes" id="UP000195975"/>
    </source>
</evidence>
<organism evidence="3 4">
    <name type="scientific">Parabacteroides johnsonii</name>
    <dbReference type="NCBI Taxonomy" id="387661"/>
    <lineage>
        <taxon>Bacteria</taxon>
        <taxon>Pseudomonadati</taxon>
        <taxon>Bacteroidota</taxon>
        <taxon>Bacteroidia</taxon>
        <taxon>Bacteroidales</taxon>
        <taxon>Tannerellaceae</taxon>
        <taxon>Parabacteroides</taxon>
    </lineage>
</organism>
<keyword evidence="2" id="KW-1133">Transmembrane helix</keyword>
<protein>
    <recommendedName>
        <fullName evidence="5">Ferrichrome ABC transporter substrate-binding protein</fullName>
    </recommendedName>
</protein>
<comment type="caution">
    <text evidence="3">The sequence shown here is derived from an EMBL/GenBank/DDBJ whole genome shotgun (WGS) entry which is preliminary data.</text>
</comment>
<dbReference type="EMBL" id="NFIJ01000010">
    <property type="protein sequence ID" value="OUO04824.1"/>
    <property type="molecule type" value="Genomic_DNA"/>
</dbReference>
<evidence type="ECO:0008006" key="5">
    <source>
        <dbReference type="Google" id="ProtNLM"/>
    </source>
</evidence>
<evidence type="ECO:0000256" key="1">
    <source>
        <dbReference type="SAM" id="MobiDB-lite"/>
    </source>
</evidence>
<accession>A0A9Q5X7U2</accession>
<dbReference type="Proteomes" id="UP000195975">
    <property type="component" value="Unassembled WGS sequence"/>
</dbReference>
<feature type="transmembrane region" description="Helical" evidence="2">
    <location>
        <begin position="6"/>
        <end position="24"/>
    </location>
</feature>
<reference evidence="4" key="1">
    <citation type="submission" date="2017-04" db="EMBL/GenBank/DDBJ databases">
        <title>Function of individual gut microbiota members based on whole genome sequencing of pure cultures obtained from chicken caecum.</title>
        <authorList>
            <person name="Medvecky M."/>
            <person name="Cejkova D."/>
            <person name="Polansky O."/>
            <person name="Karasova D."/>
            <person name="Kubasova T."/>
            <person name="Cizek A."/>
            <person name="Rychlik I."/>
        </authorList>
    </citation>
    <scope>NUCLEOTIDE SEQUENCE [LARGE SCALE GENOMIC DNA]</scope>
    <source>
        <strain evidence="4">An42</strain>
    </source>
</reference>